<keyword evidence="1" id="KW-0472">Membrane</keyword>
<accession>A0A0K2LB19</accession>
<gene>
    <name evidence="2" type="ORF">JP39_03515</name>
</gene>
<feature type="transmembrane region" description="Helical" evidence="1">
    <location>
        <begin position="33"/>
        <end position="56"/>
    </location>
</feature>
<evidence type="ECO:0000313" key="2">
    <source>
        <dbReference type="EMBL" id="ALB28502.1"/>
    </source>
</evidence>
<organism evidence="2 3">
    <name type="scientific">Companilactobacillus heilongjiangensis</name>
    <dbReference type="NCBI Taxonomy" id="1074467"/>
    <lineage>
        <taxon>Bacteria</taxon>
        <taxon>Bacillati</taxon>
        <taxon>Bacillota</taxon>
        <taxon>Bacilli</taxon>
        <taxon>Lactobacillales</taxon>
        <taxon>Lactobacillaceae</taxon>
        <taxon>Companilactobacillus</taxon>
    </lineage>
</organism>
<evidence type="ECO:0000256" key="1">
    <source>
        <dbReference type="SAM" id="Phobius"/>
    </source>
</evidence>
<reference evidence="2 3" key="1">
    <citation type="submission" date="2015-08" db="EMBL/GenBank/DDBJ databases">
        <title>Genomic sequence of Lactobacillus heilongjiangensis DSM 28069, isolated from Chinese traditional pickle.</title>
        <authorList>
            <person name="Jiang X."/>
            <person name="Zheng B."/>
            <person name="Cheng H."/>
        </authorList>
    </citation>
    <scope>NUCLEOTIDE SEQUENCE [LARGE SCALE GENOMIC DNA]</scope>
    <source>
        <strain evidence="2 3">DSM 28069</strain>
    </source>
</reference>
<proteinExistence type="predicted"/>
<dbReference type="STRING" id="1074467.JP39_03515"/>
<protein>
    <submittedName>
        <fullName evidence="2">Uncharacterized protein</fullName>
    </submittedName>
</protein>
<feature type="transmembrane region" description="Helical" evidence="1">
    <location>
        <begin position="9"/>
        <end position="27"/>
    </location>
</feature>
<dbReference type="EMBL" id="CP012559">
    <property type="protein sequence ID" value="ALB28502.1"/>
    <property type="molecule type" value="Genomic_DNA"/>
</dbReference>
<sequence length="63" mass="7383">MNIYTADIILYLLLISIFNNPILNTFQALGLNFIVSEIIIGIILLIILFIIHKFVLRKYIYKK</sequence>
<dbReference type="KEGG" id="lhi:JP39_03515"/>
<keyword evidence="1" id="KW-1133">Transmembrane helix</keyword>
<keyword evidence="3" id="KW-1185">Reference proteome</keyword>
<name>A0A0K2LB19_9LACO</name>
<evidence type="ECO:0000313" key="3">
    <source>
        <dbReference type="Proteomes" id="UP000061546"/>
    </source>
</evidence>
<keyword evidence="1" id="KW-0812">Transmembrane</keyword>
<dbReference type="Proteomes" id="UP000061546">
    <property type="component" value="Chromosome"/>
</dbReference>
<dbReference type="AlphaFoldDB" id="A0A0K2LB19"/>